<feature type="transmembrane region" description="Helical" evidence="2">
    <location>
        <begin position="111"/>
        <end position="130"/>
    </location>
</feature>
<evidence type="ECO:0000313" key="4">
    <source>
        <dbReference type="EMBL" id="SFS53811.1"/>
    </source>
</evidence>
<sequence length="401" mass="46147">MFAHTMTDKKCLYISYTGLTEPLGKSQILGYLEQIDTDLDIHILSFEKSPERTDLQKVESRIQDQNIEWHHIERCRGPTLLSTFMDIFVGFLLSLYIYAKNGFDLVHARSYIPMMISLPLAVFSTTNIIFDIRGFWIDERVDRNSIDPDGRLYTYLKRIEHLLFQQADVVIALTKASRDIITQKYSVKPDNIYIIPTCVDTEKFEMSDNSPDGPFLLGYVGTVNEWHHFDEVLDCYHLLSEQVDESCFKIYNKGDRNKIQREIEKYPKNMDNIEIKSVSHSEMPKKYSELDAGIFFYKDTYSKKATCPTKMGEFLSTGTPCIGNSGVGDVEDILEQNQVGVAISEFSEKEKREAITELLEIIDDPYSNQRCRNVAINQLSLESGSNILQDIYTQHHTKSVS</sequence>
<dbReference type="InterPro" id="IPR028098">
    <property type="entry name" value="Glyco_trans_4-like_N"/>
</dbReference>
<reference evidence="5" key="1">
    <citation type="submission" date="2016-10" db="EMBL/GenBank/DDBJ databases">
        <authorList>
            <person name="Varghese N."/>
            <person name="Submissions S."/>
        </authorList>
    </citation>
    <scope>NUCLEOTIDE SEQUENCE [LARGE SCALE GENOMIC DNA]</scope>
    <source>
        <strain evidence="5">DSM 22427</strain>
    </source>
</reference>
<dbReference type="GO" id="GO:0016757">
    <property type="term" value="F:glycosyltransferase activity"/>
    <property type="evidence" value="ECO:0007669"/>
    <property type="project" value="TreeGrafter"/>
</dbReference>
<dbReference type="Pfam" id="PF13439">
    <property type="entry name" value="Glyco_transf_4"/>
    <property type="match status" value="1"/>
</dbReference>
<dbReference type="RefSeq" id="WP_092902936.1">
    <property type="nucleotide sequence ID" value="NZ_FOZS01000001.1"/>
</dbReference>
<name>A0A1I6QMZ3_9EURY</name>
<dbReference type="PANTHER" id="PTHR46401">
    <property type="entry name" value="GLYCOSYLTRANSFERASE WBBK-RELATED"/>
    <property type="match status" value="1"/>
</dbReference>
<dbReference type="Proteomes" id="UP000199199">
    <property type="component" value="Unassembled WGS sequence"/>
</dbReference>
<organism evidence="4 5">
    <name type="scientific">Halostagnicola kamekurae</name>
    <dbReference type="NCBI Taxonomy" id="619731"/>
    <lineage>
        <taxon>Archaea</taxon>
        <taxon>Methanobacteriati</taxon>
        <taxon>Methanobacteriota</taxon>
        <taxon>Stenosarchaea group</taxon>
        <taxon>Halobacteria</taxon>
        <taxon>Halobacteriales</taxon>
        <taxon>Natrialbaceae</taxon>
        <taxon>Halostagnicola</taxon>
    </lineage>
</organism>
<accession>A0A1I6QMZ3</accession>
<protein>
    <submittedName>
        <fullName evidence="4">Glycosyltransferase involved in cell wall bisynthesis</fullName>
    </submittedName>
</protein>
<keyword evidence="2" id="KW-1133">Transmembrane helix</keyword>
<dbReference type="OrthoDB" id="132546at2157"/>
<feature type="transmembrane region" description="Helical" evidence="2">
    <location>
        <begin position="80"/>
        <end position="99"/>
    </location>
</feature>
<evidence type="ECO:0000256" key="1">
    <source>
        <dbReference type="ARBA" id="ARBA00022679"/>
    </source>
</evidence>
<dbReference type="EMBL" id="FOZS01000001">
    <property type="protein sequence ID" value="SFS53811.1"/>
    <property type="molecule type" value="Genomic_DNA"/>
</dbReference>
<evidence type="ECO:0000259" key="3">
    <source>
        <dbReference type="Pfam" id="PF13439"/>
    </source>
</evidence>
<evidence type="ECO:0000256" key="2">
    <source>
        <dbReference type="SAM" id="Phobius"/>
    </source>
</evidence>
<keyword evidence="2" id="KW-0812">Transmembrane</keyword>
<evidence type="ECO:0000313" key="5">
    <source>
        <dbReference type="Proteomes" id="UP000199199"/>
    </source>
</evidence>
<keyword evidence="2" id="KW-0472">Membrane</keyword>
<feature type="domain" description="Glycosyltransferase subfamily 4-like N-terminal" evidence="3">
    <location>
        <begin position="87"/>
        <end position="203"/>
    </location>
</feature>
<dbReference type="SUPFAM" id="SSF53756">
    <property type="entry name" value="UDP-Glycosyltransferase/glycogen phosphorylase"/>
    <property type="match status" value="1"/>
</dbReference>
<dbReference type="PANTHER" id="PTHR46401:SF2">
    <property type="entry name" value="GLYCOSYLTRANSFERASE WBBK-RELATED"/>
    <property type="match status" value="1"/>
</dbReference>
<keyword evidence="1 4" id="KW-0808">Transferase</keyword>
<dbReference type="AlphaFoldDB" id="A0A1I6QMZ3"/>
<gene>
    <name evidence="4" type="ORF">SAMN04488556_1386</name>
</gene>
<dbReference type="Gene3D" id="3.40.50.2000">
    <property type="entry name" value="Glycogen Phosphorylase B"/>
    <property type="match status" value="2"/>
</dbReference>
<keyword evidence="5" id="KW-1185">Reference proteome</keyword>
<proteinExistence type="predicted"/>